<evidence type="ECO:0000313" key="1">
    <source>
        <dbReference type="EMBL" id="KAA8515016.1"/>
    </source>
</evidence>
<evidence type="ECO:0000313" key="2">
    <source>
        <dbReference type="Proteomes" id="UP000325577"/>
    </source>
</evidence>
<protein>
    <submittedName>
        <fullName evidence="1">Uncharacterized protein</fullName>
    </submittedName>
</protein>
<reference evidence="1 2" key="1">
    <citation type="submission" date="2019-09" db="EMBL/GenBank/DDBJ databases">
        <title>A chromosome-level genome assembly of the Chinese tupelo Nyssa sinensis.</title>
        <authorList>
            <person name="Yang X."/>
            <person name="Kang M."/>
            <person name="Yang Y."/>
            <person name="Xiong H."/>
            <person name="Wang M."/>
            <person name="Zhang Z."/>
            <person name="Wang Z."/>
            <person name="Wu H."/>
            <person name="Ma T."/>
            <person name="Liu J."/>
            <person name="Xi Z."/>
        </authorList>
    </citation>
    <scope>NUCLEOTIDE SEQUENCE [LARGE SCALE GENOMIC DNA]</scope>
    <source>
        <strain evidence="1">J267</strain>
        <tissue evidence="1">Leaf</tissue>
    </source>
</reference>
<proteinExistence type="predicted"/>
<keyword evidence="2" id="KW-1185">Reference proteome</keyword>
<accession>A0A5J4ZBE5</accession>
<dbReference type="EMBL" id="CM018052">
    <property type="protein sequence ID" value="KAA8515016.1"/>
    <property type="molecule type" value="Genomic_DNA"/>
</dbReference>
<name>A0A5J4ZBE5_9ASTE</name>
<sequence length="60" mass="7054">MISVSRESQFQRHQNPINLFNPIEFIKFLETALSFLKGLSDSASWNRLVMKLKMGRKLQE</sequence>
<dbReference type="AlphaFoldDB" id="A0A5J4ZBE5"/>
<dbReference type="Proteomes" id="UP000325577">
    <property type="component" value="Linkage Group LG9"/>
</dbReference>
<organism evidence="1 2">
    <name type="scientific">Nyssa sinensis</name>
    <dbReference type="NCBI Taxonomy" id="561372"/>
    <lineage>
        <taxon>Eukaryota</taxon>
        <taxon>Viridiplantae</taxon>
        <taxon>Streptophyta</taxon>
        <taxon>Embryophyta</taxon>
        <taxon>Tracheophyta</taxon>
        <taxon>Spermatophyta</taxon>
        <taxon>Magnoliopsida</taxon>
        <taxon>eudicotyledons</taxon>
        <taxon>Gunneridae</taxon>
        <taxon>Pentapetalae</taxon>
        <taxon>asterids</taxon>
        <taxon>Cornales</taxon>
        <taxon>Nyssaceae</taxon>
        <taxon>Nyssa</taxon>
    </lineage>
</organism>
<gene>
    <name evidence="1" type="ORF">F0562_018197</name>
</gene>